<dbReference type="Proteomes" id="UP000886885">
    <property type="component" value="Chromosome 5D"/>
</dbReference>
<proteinExistence type="predicted"/>
<sequence>MLSPCLSTSAPPRVTFKRPLVTNSTTTTLPPPNLSLKKPQGMASSLYEILRVPLGATNQEIKTAYRRLARTYHPDVVAEDRKDTSADEFMKLHAAYSTLSDPEKRAVYDSKLFIRKQRPLTTVEFSGYSGRTWETDQCCFSSPLRSSSLPDKREEIEGIWAIVISKAQALQLERNLYVQENRFLTGNFKTAAYLLTTWQSIWLVTWEMCPFVYRRSQVGVPSSEVLPQLAIFDWILPLDECFSFQIMTERRANGLSAEPVACHKHLWRLFQMADAFLKGQTSASGIQISLSHFVKRNNQL</sequence>
<dbReference type="PROSITE" id="PS50076">
    <property type="entry name" value="DNAJ_2"/>
    <property type="match status" value="1"/>
</dbReference>
<comment type="caution">
    <text evidence="2">The sequence shown here is derived from an EMBL/GenBank/DDBJ whole genome shotgun (WGS) entry which is preliminary data.</text>
</comment>
<name>A0A8X7ZMX3_POPTO</name>
<dbReference type="InterPro" id="IPR052276">
    <property type="entry name" value="Diphthamide-biosynth_chaperone"/>
</dbReference>
<evidence type="ECO:0000313" key="3">
    <source>
        <dbReference type="Proteomes" id="UP000886885"/>
    </source>
</evidence>
<dbReference type="PROSITE" id="PS00636">
    <property type="entry name" value="DNAJ_1"/>
    <property type="match status" value="1"/>
</dbReference>
<dbReference type="InterPro" id="IPR018253">
    <property type="entry name" value="DnaJ_domain_CS"/>
</dbReference>
<dbReference type="InterPro" id="IPR001623">
    <property type="entry name" value="DnaJ_domain"/>
</dbReference>
<dbReference type="CDD" id="cd06257">
    <property type="entry name" value="DnaJ"/>
    <property type="match status" value="1"/>
</dbReference>
<dbReference type="Pfam" id="PF00226">
    <property type="entry name" value="DnaJ"/>
    <property type="match status" value="1"/>
</dbReference>
<evidence type="ECO:0000259" key="1">
    <source>
        <dbReference type="PROSITE" id="PS50076"/>
    </source>
</evidence>
<protein>
    <recommendedName>
        <fullName evidence="1">J domain-containing protein</fullName>
    </recommendedName>
</protein>
<reference evidence="2" key="1">
    <citation type="journal article" date="2020" name="bioRxiv">
        <title>Hybrid origin of Populus tomentosa Carr. identified through genome sequencing and phylogenomic analysis.</title>
        <authorList>
            <person name="An X."/>
            <person name="Gao K."/>
            <person name="Chen Z."/>
            <person name="Li J."/>
            <person name="Yang X."/>
            <person name="Yang X."/>
            <person name="Zhou J."/>
            <person name="Guo T."/>
            <person name="Zhao T."/>
            <person name="Huang S."/>
            <person name="Miao D."/>
            <person name="Khan W.U."/>
            <person name="Rao P."/>
            <person name="Ye M."/>
            <person name="Lei B."/>
            <person name="Liao W."/>
            <person name="Wang J."/>
            <person name="Ji L."/>
            <person name="Li Y."/>
            <person name="Guo B."/>
            <person name="Mustafa N.S."/>
            <person name="Li S."/>
            <person name="Yun Q."/>
            <person name="Keller S.R."/>
            <person name="Mao J."/>
            <person name="Zhang R."/>
            <person name="Strauss S.H."/>
        </authorList>
    </citation>
    <scope>NUCLEOTIDE SEQUENCE</scope>
    <source>
        <strain evidence="2">GM15</strain>
        <tissue evidence="2">Leaf</tissue>
    </source>
</reference>
<accession>A0A8X7ZMX3</accession>
<dbReference type="SMART" id="SM00271">
    <property type="entry name" value="DnaJ"/>
    <property type="match status" value="1"/>
</dbReference>
<dbReference type="PANTHER" id="PTHR44240">
    <property type="entry name" value="DNAJ DOMAIN (PROKARYOTIC HEAT SHOCK PROTEIN)-RELATED"/>
    <property type="match status" value="1"/>
</dbReference>
<dbReference type="EMBL" id="JAAWWB010000010">
    <property type="protein sequence ID" value="KAG6773848.1"/>
    <property type="molecule type" value="Genomic_DNA"/>
</dbReference>
<evidence type="ECO:0000313" key="2">
    <source>
        <dbReference type="EMBL" id="KAG6773848.1"/>
    </source>
</evidence>
<organism evidence="2 3">
    <name type="scientific">Populus tomentosa</name>
    <name type="common">Chinese white poplar</name>
    <dbReference type="NCBI Taxonomy" id="118781"/>
    <lineage>
        <taxon>Eukaryota</taxon>
        <taxon>Viridiplantae</taxon>
        <taxon>Streptophyta</taxon>
        <taxon>Embryophyta</taxon>
        <taxon>Tracheophyta</taxon>
        <taxon>Spermatophyta</taxon>
        <taxon>Magnoliopsida</taxon>
        <taxon>eudicotyledons</taxon>
        <taxon>Gunneridae</taxon>
        <taxon>Pentapetalae</taxon>
        <taxon>rosids</taxon>
        <taxon>fabids</taxon>
        <taxon>Malpighiales</taxon>
        <taxon>Salicaceae</taxon>
        <taxon>Saliceae</taxon>
        <taxon>Populus</taxon>
    </lineage>
</organism>
<dbReference type="PANTHER" id="PTHR44240:SF33">
    <property type="entry name" value="OS03G0244950 PROTEIN"/>
    <property type="match status" value="1"/>
</dbReference>
<gene>
    <name evidence="2" type="ORF">POTOM_021186</name>
</gene>
<dbReference type="AlphaFoldDB" id="A0A8X7ZMX3"/>
<keyword evidence="3" id="KW-1185">Reference proteome</keyword>
<feature type="domain" description="J" evidence="1">
    <location>
        <begin position="45"/>
        <end position="112"/>
    </location>
</feature>
<dbReference type="OrthoDB" id="445556at2759"/>